<keyword evidence="2" id="KW-0812">Transmembrane</keyword>
<gene>
    <name evidence="3" type="ORF">LPLAT_LOCUS7214</name>
</gene>
<name>A0AAV2NL41_9HYME</name>
<feature type="compositionally biased region" description="Acidic residues" evidence="1">
    <location>
        <begin position="1"/>
        <end position="11"/>
    </location>
</feature>
<sequence>MKSDEDTEIDEDRNNYNESDTYQRDKKVMKTQKKVMRKILEIIVVIAVLTQVLNKMMIERKLKLMRTWKIYMVLPE</sequence>
<evidence type="ECO:0000256" key="1">
    <source>
        <dbReference type="SAM" id="MobiDB-lite"/>
    </source>
</evidence>
<accession>A0AAV2NL41</accession>
<evidence type="ECO:0000256" key="2">
    <source>
        <dbReference type="SAM" id="Phobius"/>
    </source>
</evidence>
<keyword evidence="2" id="KW-0472">Membrane</keyword>
<reference evidence="3" key="1">
    <citation type="submission" date="2024-04" db="EMBL/GenBank/DDBJ databases">
        <authorList>
            <consortium name="Molecular Ecology Group"/>
        </authorList>
    </citation>
    <scope>NUCLEOTIDE SEQUENCE</scope>
</reference>
<proteinExistence type="predicted"/>
<protein>
    <submittedName>
        <fullName evidence="3">Uncharacterized protein</fullName>
    </submittedName>
</protein>
<dbReference type="AlphaFoldDB" id="A0AAV2NL41"/>
<feature type="region of interest" description="Disordered" evidence="1">
    <location>
        <begin position="1"/>
        <end position="24"/>
    </location>
</feature>
<dbReference type="EMBL" id="OZ034826">
    <property type="protein sequence ID" value="CAL1681055.1"/>
    <property type="molecule type" value="Genomic_DNA"/>
</dbReference>
<evidence type="ECO:0000313" key="3">
    <source>
        <dbReference type="EMBL" id="CAL1681055.1"/>
    </source>
</evidence>
<keyword evidence="4" id="KW-1185">Reference proteome</keyword>
<feature type="transmembrane region" description="Helical" evidence="2">
    <location>
        <begin position="39"/>
        <end position="58"/>
    </location>
</feature>
<evidence type="ECO:0000313" key="4">
    <source>
        <dbReference type="Proteomes" id="UP001497644"/>
    </source>
</evidence>
<organism evidence="3 4">
    <name type="scientific">Lasius platythorax</name>
    <dbReference type="NCBI Taxonomy" id="488582"/>
    <lineage>
        <taxon>Eukaryota</taxon>
        <taxon>Metazoa</taxon>
        <taxon>Ecdysozoa</taxon>
        <taxon>Arthropoda</taxon>
        <taxon>Hexapoda</taxon>
        <taxon>Insecta</taxon>
        <taxon>Pterygota</taxon>
        <taxon>Neoptera</taxon>
        <taxon>Endopterygota</taxon>
        <taxon>Hymenoptera</taxon>
        <taxon>Apocrita</taxon>
        <taxon>Aculeata</taxon>
        <taxon>Formicoidea</taxon>
        <taxon>Formicidae</taxon>
        <taxon>Formicinae</taxon>
        <taxon>Lasius</taxon>
        <taxon>Lasius</taxon>
    </lineage>
</organism>
<dbReference type="Proteomes" id="UP001497644">
    <property type="component" value="Chromosome 3"/>
</dbReference>
<keyword evidence="2" id="KW-1133">Transmembrane helix</keyword>